<keyword evidence="2" id="KW-0472">Membrane</keyword>
<feature type="transmembrane region" description="Helical" evidence="2">
    <location>
        <begin position="27"/>
        <end position="48"/>
    </location>
</feature>
<evidence type="ECO:0000313" key="4">
    <source>
        <dbReference type="Proteomes" id="UP001321475"/>
    </source>
</evidence>
<keyword evidence="2" id="KW-1133">Transmembrane helix</keyword>
<evidence type="ECO:0000256" key="2">
    <source>
        <dbReference type="SAM" id="Phobius"/>
    </source>
</evidence>
<dbReference type="EMBL" id="AP027729">
    <property type="protein sequence ID" value="BDZ43372.1"/>
    <property type="molecule type" value="Genomic_DNA"/>
</dbReference>
<evidence type="ECO:0000313" key="3">
    <source>
        <dbReference type="EMBL" id="BDZ43372.1"/>
    </source>
</evidence>
<keyword evidence="2" id="KW-0812">Transmembrane</keyword>
<name>A0ABN6XEL4_9CELL</name>
<protein>
    <recommendedName>
        <fullName evidence="5">DUF3093 domain-containing protein</fullName>
    </recommendedName>
</protein>
<feature type="transmembrane region" description="Helical" evidence="2">
    <location>
        <begin position="54"/>
        <end position="75"/>
    </location>
</feature>
<dbReference type="Pfam" id="PF11292">
    <property type="entry name" value="DUF3093"/>
    <property type="match status" value="1"/>
</dbReference>
<accession>A0ABN6XEL4</accession>
<feature type="region of interest" description="Disordered" evidence="1">
    <location>
        <begin position="1"/>
        <end position="23"/>
    </location>
</feature>
<sequence length="165" mass="17258">MPDDVAPAGAPASGTPRHQERLRPGPGVFAAALGLGVFVALSTIPLGTVVAGTATVLAIVAAAALVWWTSPLVVVDDELRAGRARIPVALLGESRVLRGDELREQLGPGLDARAYVCLRAWTRAAVRVEVTDPADPTPYWIVSTRRPEDLVRALSGGAAERPVAD</sequence>
<evidence type="ECO:0008006" key="5">
    <source>
        <dbReference type="Google" id="ProtNLM"/>
    </source>
</evidence>
<keyword evidence="4" id="KW-1185">Reference proteome</keyword>
<evidence type="ECO:0000256" key="1">
    <source>
        <dbReference type="SAM" id="MobiDB-lite"/>
    </source>
</evidence>
<gene>
    <name evidence="3" type="ORF">GCM10025865_26710</name>
</gene>
<dbReference type="Proteomes" id="UP001321475">
    <property type="component" value="Chromosome"/>
</dbReference>
<organism evidence="3 4">
    <name type="scientific">Paraoerskovia sediminicola</name>
    <dbReference type="NCBI Taxonomy" id="1138587"/>
    <lineage>
        <taxon>Bacteria</taxon>
        <taxon>Bacillati</taxon>
        <taxon>Actinomycetota</taxon>
        <taxon>Actinomycetes</taxon>
        <taxon>Micrococcales</taxon>
        <taxon>Cellulomonadaceae</taxon>
        <taxon>Paraoerskovia</taxon>
    </lineage>
</organism>
<proteinExistence type="predicted"/>
<dbReference type="InterPro" id="IPR021443">
    <property type="entry name" value="DUF3093"/>
</dbReference>
<reference evidence="4" key="1">
    <citation type="journal article" date="2019" name="Int. J. Syst. Evol. Microbiol.">
        <title>The Global Catalogue of Microorganisms (GCM) 10K type strain sequencing project: providing services to taxonomists for standard genome sequencing and annotation.</title>
        <authorList>
            <consortium name="The Broad Institute Genomics Platform"/>
            <consortium name="The Broad Institute Genome Sequencing Center for Infectious Disease"/>
            <person name="Wu L."/>
            <person name="Ma J."/>
        </authorList>
    </citation>
    <scope>NUCLEOTIDE SEQUENCE [LARGE SCALE GENOMIC DNA]</scope>
    <source>
        <strain evidence="4">NBRC 108565</strain>
    </source>
</reference>